<dbReference type="InterPro" id="IPR045880">
    <property type="entry name" value="ZCF37"/>
</dbReference>
<feature type="compositionally biased region" description="Low complexity" evidence="1">
    <location>
        <begin position="40"/>
        <end position="49"/>
    </location>
</feature>
<keyword evidence="2" id="KW-1133">Transmembrane helix</keyword>
<dbReference type="AlphaFoldDB" id="A0AAV0P205"/>
<proteinExistence type="predicted"/>
<reference evidence="3" key="1">
    <citation type="submission" date="2022-08" db="EMBL/GenBank/DDBJ databases">
        <authorList>
            <person name="Gutierrez-Valencia J."/>
        </authorList>
    </citation>
    <scope>NUCLEOTIDE SEQUENCE</scope>
</reference>
<accession>A0AAV0P205</accession>
<evidence type="ECO:0008006" key="5">
    <source>
        <dbReference type="Google" id="ProtNLM"/>
    </source>
</evidence>
<dbReference type="PANTHER" id="PTHR35275:SF1">
    <property type="entry name" value="OS07G0585900 PROTEIN"/>
    <property type="match status" value="1"/>
</dbReference>
<feature type="region of interest" description="Disordered" evidence="1">
    <location>
        <begin position="103"/>
        <end position="146"/>
    </location>
</feature>
<evidence type="ECO:0000313" key="4">
    <source>
        <dbReference type="Proteomes" id="UP001154282"/>
    </source>
</evidence>
<feature type="compositionally biased region" description="Low complexity" evidence="1">
    <location>
        <begin position="257"/>
        <end position="266"/>
    </location>
</feature>
<feature type="compositionally biased region" description="Basic residues" evidence="1">
    <location>
        <begin position="112"/>
        <end position="123"/>
    </location>
</feature>
<dbReference type="PANTHER" id="PTHR35275">
    <property type="entry name" value="ZCF37"/>
    <property type="match status" value="1"/>
</dbReference>
<protein>
    <recommendedName>
        <fullName evidence="5">ZCF37</fullName>
    </recommendedName>
</protein>
<feature type="transmembrane region" description="Helical" evidence="2">
    <location>
        <begin position="189"/>
        <end position="221"/>
    </location>
</feature>
<name>A0AAV0P205_9ROSI</name>
<organism evidence="3 4">
    <name type="scientific">Linum tenue</name>
    <dbReference type="NCBI Taxonomy" id="586396"/>
    <lineage>
        <taxon>Eukaryota</taxon>
        <taxon>Viridiplantae</taxon>
        <taxon>Streptophyta</taxon>
        <taxon>Embryophyta</taxon>
        <taxon>Tracheophyta</taxon>
        <taxon>Spermatophyta</taxon>
        <taxon>Magnoliopsida</taxon>
        <taxon>eudicotyledons</taxon>
        <taxon>Gunneridae</taxon>
        <taxon>Pentapetalae</taxon>
        <taxon>rosids</taxon>
        <taxon>fabids</taxon>
        <taxon>Malpighiales</taxon>
        <taxon>Linaceae</taxon>
        <taxon>Linum</taxon>
    </lineage>
</organism>
<feature type="region of interest" description="Disordered" evidence="1">
    <location>
        <begin position="1"/>
        <end position="51"/>
    </location>
</feature>
<evidence type="ECO:0000256" key="1">
    <source>
        <dbReference type="SAM" id="MobiDB-lite"/>
    </source>
</evidence>
<keyword evidence="2" id="KW-0812">Transmembrane</keyword>
<keyword evidence="4" id="KW-1185">Reference proteome</keyword>
<comment type="caution">
    <text evidence="3">The sequence shown here is derived from an EMBL/GenBank/DDBJ whole genome shotgun (WGS) entry which is preliminary data.</text>
</comment>
<gene>
    <name evidence="3" type="ORF">LITE_LOCUS36240</name>
</gene>
<dbReference type="Proteomes" id="UP001154282">
    <property type="component" value="Unassembled WGS sequence"/>
</dbReference>
<feature type="region of interest" description="Disordered" evidence="1">
    <location>
        <begin position="231"/>
        <end position="310"/>
    </location>
</feature>
<keyword evidence="2" id="KW-0472">Membrane</keyword>
<feature type="compositionally biased region" description="Basic and acidic residues" evidence="1">
    <location>
        <begin position="273"/>
        <end position="283"/>
    </location>
</feature>
<evidence type="ECO:0000313" key="3">
    <source>
        <dbReference type="EMBL" id="CAI0464569.1"/>
    </source>
</evidence>
<evidence type="ECO:0000256" key="2">
    <source>
        <dbReference type="SAM" id="Phobius"/>
    </source>
</evidence>
<dbReference type="EMBL" id="CAMGYJ010000008">
    <property type="protein sequence ID" value="CAI0464569.1"/>
    <property type="molecule type" value="Genomic_DNA"/>
</dbReference>
<sequence length="310" mass="33635">MLSPLICGASFQTDEDDLPCGAASSSPSPRKPWGGRRGGRNNNNPYSGRGLDKFSQLLSDLAEKRREIYSTMSSQDPPLVRFVFPGATSDAVPVVIKIRDPKPSKSAELKDHPHHNHNHRNLKHSNSAASAAAAEQAVTNSTPDQQHKLPAVGEIVEESVDFCAAVTGSGGDARRLISIFRRSWRRPSVYVPVAVILILLFLAVFGRSVAILCTSIGWYLVPTLTSKRPEEKKKEYVRKLSGPRATNATATDHGGISSASASTATSPKSGNVKRKEYTRKFSEIKTVNEGTATPPAGSPPRKELKHRKSF</sequence>